<protein>
    <submittedName>
        <fullName evidence="2">Uncharacterized protein</fullName>
    </submittedName>
</protein>
<evidence type="ECO:0000313" key="3">
    <source>
        <dbReference type="Proteomes" id="UP000232323"/>
    </source>
</evidence>
<dbReference type="OrthoDB" id="10690199at2759"/>
<organism evidence="2 3">
    <name type="scientific">Chlamydomonas eustigma</name>
    <dbReference type="NCBI Taxonomy" id="1157962"/>
    <lineage>
        <taxon>Eukaryota</taxon>
        <taxon>Viridiplantae</taxon>
        <taxon>Chlorophyta</taxon>
        <taxon>core chlorophytes</taxon>
        <taxon>Chlorophyceae</taxon>
        <taxon>CS clade</taxon>
        <taxon>Chlamydomonadales</taxon>
        <taxon>Chlamydomonadaceae</taxon>
        <taxon>Chlamydomonas</taxon>
    </lineage>
</organism>
<name>A0A250X538_9CHLO</name>
<feature type="region of interest" description="Disordered" evidence="1">
    <location>
        <begin position="1"/>
        <end position="24"/>
    </location>
</feature>
<keyword evidence="3" id="KW-1185">Reference proteome</keyword>
<dbReference type="Proteomes" id="UP000232323">
    <property type="component" value="Unassembled WGS sequence"/>
</dbReference>
<evidence type="ECO:0000256" key="1">
    <source>
        <dbReference type="SAM" id="MobiDB-lite"/>
    </source>
</evidence>
<evidence type="ECO:0000313" key="2">
    <source>
        <dbReference type="EMBL" id="GAX78204.1"/>
    </source>
</evidence>
<dbReference type="EMBL" id="BEGY01000030">
    <property type="protein sequence ID" value="GAX78204.1"/>
    <property type="molecule type" value="Genomic_DNA"/>
</dbReference>
<sequence>MLRTFLSPQPLKHPSPKSSLQPKPCTIHLNTPGIFCTVNAGKRELLASNPNFEVSHLPPKHKKQKLAPQNKVTVPSLETVKIYRKLYSEGSAGLLNYINSKKATYLSMASHLMTLYEFGVLELGKLLEICNLRDGSIQRAISAISNSMSPASSVKGINPTCLMQGVDSLTELKGRDSTVDAADAETFSEELRLQIEVVRKLLIRESAEQLLMAVKNLPGSLPGDDVAPVITTTTPDLVPADATLEEESVVRRQMSEMHAQALLAHLSEARSVLDRIIHSSSLAEIESLSSAIKGSLNINNLLALLDLGLIPEQTLIQLYNLQEDSDGSSSRLSFNAIVKIIMESSRSVKGVTSDAKKCEMYLQALSQKMPELLEEHEKLSPGLPQLQVQVTQAILQRRAAKSARGFKREKVPKTKSKPKDSEAKAEEPAVVLPLRDTMVLPTSHAITLNCITKMHLGDIREISVNRGILPETIFSHLLFLLDFEKLDVDTLLKLLRFGTPGCLTLQTVHRAVLDFPARSKSLSRKNHGAQILQKLSEIDSAAVQTQERRLEGLTLLQVELVLQLLKRGMLKDAIYDDLPASSSSSSSSIVVALEPADMDAHYQALTGRLLKKAGLKRVEAYLQGKTIPELQQPPYSNKRGVSEETVLESLLSAVKAGVELPLERLLADFQLDDAEGKWMRSSDIVEAIKANIHLRDQGFPCLFFYEAVRSQVQLGAGYKREFRYSTNSLMGHGLPMLQIRLVYYLLCAGLVPGMET</sequence>
<gene>
    <name evidence="2" type="ORF">CEUSTIGMA_g5646.t1</name>
</gene>
<reference evidence="2 3" key="1">
    <citation type="submission" date="2017-08" db="EMBL/GenBank/DDBJ databases">
        <title>Acidophilic green algal genome provides insights into adaptation to an acidic environment.</title>
        <authorList>
            <person name="Hirooka S."/>
            <person name="Hirose Y."/>
            <person name="Kanesaki Y."/>
            <person name="Higuchi S."/>
            <person name="Fujiwara T."/>
            <person name="Onuma R."/>
            <person name="Era A."/>
            <person name="Ohbayashi R."/>
            <person name="Uzuka A."/>
            <person name="Nozaki H."/>
            <person name="Yoshikawa H."/>
            <person name="Miyagishima S.Y."/>
        </authorList>
    </citation>
    <scope>NUCLEOTIDE SEQUENCE [LARGE SCALE GENOMIC DNA]</scope>
    <source>
        <strain evidence="2 3">NIES-2499</strain>
    </source>
</reference>
<dbReference type="AlphaFoldDB" id="A0A250X538"/>
<feature type="compositionally biased region" description="Basic and acidic residues" evidence="1">
    <location>
        <begin position="406"/>
        <end position="427"/>
    </location>
</feature>
<comment type="caution">
    <text evidence="2">The sequence shown here is derived from an EMBL/GenBank/DDBJ whole genome shotgun (WGS) entry which is preliminary data.</text>
</comment>
<feature type="region of interest" description="Disordered" evidence="1">
    <location>
        <begin position="401"/>
        <end position="427"/>
    </location>
</feature>
<accession>A0A250X538</accession>
<proteinExistence type="predicted"/>